<proteinExistence type="predicted"/>
<reference evidence="1 2" key="1">
    <citation type="submission" date="2011-09" db="EMBL/GenBank/DDBJ databases">
        <title>The Genome Sequence of Bacillus smithii 7_3_47FAA.</title>
        <authorList>
            <consortium name="The Broad Institute Genome Sequencing Platform"/>
            <person name="Earl A."/>
            <person name="Ward D."/>
            <person name="Feldgarden M."/>
            <person name="Gevers D."/>
            <person name="Daigneault M."/>
            <person name="Strauss J."/>
            <person name="Allen-Vercoe E."/>
            <person name="Young S.K."/>
            <person name="Zeng Q."/>
            <person name="Gargeya S."/>
            <person name="Fitzgerald M."/>
            <person name="Haas B."/>
            <person name="Abouelleil A."/>
            <person name="Alvarado L."/>
            <person name="Arachchi H.M."/>
            <person name="Berlin A."/>
            <person name="Brown A."/>
            <person name="Chapman S.B."/>
            <person name="Chen Z."/>
            <person name="Dunbar C."/>
            <person name="Freedman E."/>
            <person name="Gearin G."/>
            <person name="Goldberg J."/>
            <person name="Griggs A."/>
            <person name="Gujja S."/>
            <person name="Heiman D."/>
            <person name="Howarth C."/>
            <person name="Larson L."/>
            <person name="Lui A."/>
            <person name="MacDonald P.J.P."/>
            <person name="Montmayeur A."/>
            <person name="Murphy C."/>
            <person name="Neiman D."/>
            <person name="Pearson M."/>
            <person name="Priest M."/>
            <person name="Roberts A."/>
            <person name="Saif S."/>
            <person name="Shea T."/>
            <person name="Shenoy N."/>
            <person name="Sisk P."/>
            <person name="Stolte C."/>
            <person name="Sykes S."/>
            <person name="Wortman J."/>
            <person name="Nusbaum C."/>
            <person name="Birren B."/>
        </authorList>
    </citation>
    <scope>NUCLEOTIDE SEQUENCE [LARGE SCALE GENOMIC DNA]</scope>
    <source>
        <strain evidence="1 2">7_3_47FAA</strain>
    </source>
</reference>
<evidence type="ECO:0000313" key="2">
    <source>
        <dbReference type="Proteomes" id="UP000011747"/>
    </source>
</evidence>
<comment type="caution">
    <text evidence="1">The sequence shown here is derived from an EMBL/GenBank/DDBJ whole genome shotgun (WGS) entry which is preliminary data.</text>
</comment>
<keyword evidence="2" id="KW-1185">Reference proteome</keyword>
<dbReference type="RefSeq" id="WP_003353129.1">
    <property type="nucleotide sequence ID" value="NZ_JH414744.1"/>
</dbReference>
<protein>
    <recommendedName>
        <fullName evidence="3">DUF5659 domain-containing protein</fullName>
    </recommendedName>
</protein>
<sequence length="62" mass="7589">MKGYFFVYDRNLKNHLSESGFRFITHARSIKDNREFWLFTISNELQESIKEFNERKNMPKKA</sequence>
<organism evidence="1 2">
    <name type="scientific">Bacillus smithii 7_3_47FAA</name>
    <dbReference type="NCBI Taxonomy" id="665952"/>
    <lineage>
        <taxon>Bacteria</taxon>
        <taxon>Bacillati</taxon>
        <taxon>Bacillota</taxon>
        <taxon>Bacilli</taxon>
        <taxon>Bacillales</taxon>
        <taxon>Bacillaceae</taxon>
        <taxon>Bacillus</taxon>
    </lineage>
</organism>
<name>G9QIQ2_9BACI</name>
<evidence type="ECO:0000313" key="1">
    <source>
        <dbReference type="EMBL" id="EHL78970.1"/>
    </source>
</evidence>
<dbReference type="EMBL" id="ACWF01000042">
    <property type="protein sequence ID" value="EHL78970.1"/>
    <property type="molecule type" value="Genomic_DNA"/>
</dbReference>
<gene>
    <name evidence="1" type="ORF">HMPREF1015_02979</name>
</gene>
<evidence type="ECO:0008006" key="3">
    <source>
        <dbReference type="Google" id="ProtNLM"/>
    </source>
</evidence>
<dbReference type="AlphaFoldDB" id="G9QIQ2"/>
<dbReference type="Proteomes" id="UP000011747">
    <property type="component" value="Unassembled WGS sequence"/>
</dbReference>
<dbReference type="HOGENOM" id="CLU_199752_0_1_9"/>
<accession>G9QIQ2</accession>